<protein>
    <submittedName>
        <fullName evidence="1">Uncharacterized protein</fullName>
    </submittedName>
</protein>
<accession>A0A6M0RYJ2</accession>
<keyword evidence="2" id="KW-1185">Reference proteome</keyword>
<evidence type="ECO:0000313" key="1">
    <source>
        <dbReference type="EMBL" id="NEZ60990.1"/>
    </source>
</evidence>
<reference evidence="1 2" key="1">
    <citation type="journal article" date="2020" name="Microb. Ecol.">
        <title>Ecogenomics of the Marine Benthic Filamentous Cyanobacterium Adonisia.</title>
        <authorList>
            <person name="Walter J.M."/>
            <person name="Coutinho F.H."/>
            <person name="Leomil L."/>
            <person name="Hargreaves P.I."/>
            <person name="Campeao M.E."/>
            <person name="Vieira V.V."/>
            <person name="Silva B.S."/>
            <person name="Fistarol G.O."/>
            <person name="Salomon P.S."/>
            <person name="Sawabe T."/>
            <person name="Mino S."/>
            <person name="Hosokawa M."/>
            <person name="Miyashita H."/>
            <person name="Maruyama F."/>
            <person name="van Verk M.C."/>
            <person name="Dutilh B.E."/>
            <person name="Thompson C.C."/>
            <person name="Thompson F.L."/>
        </authorList>
    </citation>
    <scope>NUCLEOTIDE SEQUENCE [LARGE SCALE GENOMIC DNA]</scope>
    <source>
        <strain evidence="1 2">CCMR0081</strain>
    </source>
</reference>
<proteinExistence type="predicted"/>
<dbReference type="Proteomes" id="UP000481033">
    <property type="component" value="Unassembled WGS sequence"/>
</dbReference>
<comment type="caution">
    <text evidence="1">The sequence shown here is derived from an EMBL/GenBank/DDBJ whole genome shotgun (WGS) entry which is preliminary data.</text>
</comment>
<dbReference type="EMBL" id="QXHD01000004">
    <property type="protein sequence ID" value="NEZ60990.1"/>
    <property type="molecule type" value="Genomic_DNA"/>
</dbReference>
<evidence type="ECO:0000313" key="2">
    <source>
        <dbReference type="Proteomes" id="UP000481033"/>
    </source>
</evidence>
<organism evidence="1 2">
    <name type="scientific">Adonisia turfae CCMR0081</name>
    <dbReference type="NCBI Taxonomy" id="2292702"/>
    <lineage>
        <taxon>Bacteria</taxon>
        <taxon>Bacillati</taxon>
        <taxon>Cyanobacteriota</taxon>
        <taxon>Adonisia</taxon>
        <taxon>Adonisia turfae</taxon>
    </lineage>
</organism>
<gene>
    <name evidence="1" type="ORF">DXZ20_36225</name>
</gene>
<sequence>MPAAHGVDALVARLRDEGVASGRAQGEQIVKDAQLRAELIIEQAHEKASEVLTKARQEADSLEKAGHQALEVAARDAMLSLKMELSQRFAGEVRRLVGVEAQKPELLQRLILEIAGRAQDEIDDAQSVEILLPRNVAGFEELSRNPEELEQGILTHFIRLISQEALQEGITFGVANDNHGGLRIRLVDQEVVLDVSDRAIADVLLQYLQPRFRALLEGIVK</sequence>
<name>A0A6M0RYJ2_9CYAN</name>
<dbReference type="AlphaFoldDB" id="A0A6M0RYJ2"/>